<organism evidence="1 2">
    <name type="scientific">Candidatus Geothrix skivensis</name>
    <dbReference type="NCBI Taxonomy" id="2954439"/>
    <lineage>
        <taxon>Bacteria</taxon>
        <taxon>Pseudomonadati</taxon>
        <taxon>Acidobacteriota</taxon>
        <taxon>Holophagae</taxon>
        <taxon>Holophagales</taxon>
        <taxon>Holophagaceae</taxon>
        <taxon>Geothrix</taxon>
    </lineage>
</organism>
<proteinExistence type="predicted"/>
<dbReference type="PROSITE" id="PS51257">
    <property type="entry name" value="PROKAR_LIPOPROTEIN"/>
    <property type="match status" value="1"/>
</dbReference>
<evidence type="ECO:0000313" key="1">
    <source>
        <dbReference type="EMBL" id="MBK9795819.1"/>
    </source>
</evidence>
<accession>A0A9D7SDX2</accession>
<sequence length="137" mass="15477">MRILLLITLLLAGFGCRKPQPIAPPQARLIVRFLDRDALLDLASPPAEGPWRLMNAGLWESLEVRWKPGAIRLGAAVVGRTAPDWVLLEDPSRDTHRVVMRGPGPEELARRNERMDPEERDALTFLGVLWALSWARR</sequence>
<dbReference type="EMBL" id="JADKIO010000005">
    <property type="protein sequence ID" value="MBK9795819.1"/>
    <property type="molecule type" value="Genomic_DNA"/>
</dbReference>
<dbReference type="Proteomes" id="UP000886657">
    <property type="component" value="Unassembled WGS sequence"/>
</dbReference>
<protein>
    <submittedName>
        <fullName evidence="1">Uncharacterized protein</fullName>
    </submittedName>
</protein>
<name>A0A9D7SDX2_9BACT</name>
<dbReference type="AlphaFoldDB" id="A0A9D7SDX2"/>
<gene>
    <name evidence="1" type="ORF">IPP58_04885</name>
</gene>
<reference evidence="1" key="1">
    <citation type="submission" date="2020-10" db="EMBL/GenBank/DDBJ databases">
        <title>Connecting structure to function with the recovery of over 1000 high-quality activated sludge metagenome-assembled genomes encoding full-length rRNA genes using long-read sequencing.</title>
        <authorList>
            <person name="Singleton C.M."/>
            <person name="Petriglieri F."/>
            <person name="Kristensen J.M."/>
            <person name="Kirkegaard R.H."/>
            <person name="Michaelsen T.Y."/>
            <person name="Andersen M.H."/>
            <person name="Karst S.M."/>
            <person name="Dueholm M.S."/>
            <person name="Nielsen P.H."/>
            <person name="Albertsen M."/>
        </authorList>
    </citation>
    <scope>NUCLEOTIDE SEQUENCE</scope>
    <source>
        <strain evidence="1">Skiv_18-Q3-R9-52_MAXAC.067</strain>
    </source>
</reference>
<comment type="caution">
    <text evidence="1">The sequence shown here is derived from an EMBL/GenBank/DDBJ whole genome shotgun (WGS) entry which is preliminary data.</text>
</comment>
<evidence type="ECO:0000313" key="2">
    <source>
        <dbReference type="Proteomes" id="UP000886657"/>
    </source>
</evidence>